<keyword evidence="11" id="KW-1015">Disulfide bond</keyword>
<evidence type="ECO:0000256" key="7">
    <source>
        <dbReference type="ARBA" id="ARBA00022729"/>
    </source>
</evidence>
<sequence>MENLLVIYLLLITVTLATSQSVTDPTTFLRCIIRQGSNPPDFTSDVTYIPTNSSYTAVLRRRIPNLRFDKPTTPKPLAIVTASTWSHIGTALACARELSLHVRIRSGGHDFEGLSYTSTVPFFIIDMFSFKSVDVNLTEGTAWVDTGATIGELYHRISEKSNVLGFPAGLCTTLGVGGHFSGGGYGTMMRKYGLSVDNVVGSAIVDSNSNTYTDRVSMGEDRFWAVRGGGAASFGIVLGYKIRLVPVPQKVTVFSVRKTVGEGAVDLIMKWQSFASSTDRNLFVRLTLTLVNGTKPGEKAVLASFIGMYLGRSDKLLNVMNRSFPELKLKKTDCTEMRWIDSVLFWAGYPIGTPTSVLLNTTVTKKMFMKRKSDFVKRPISRTGLGLMLKKLVEVEKVEMNWNPYGGRMGEIPSSRTPFPHRAGNLFNIEYVIDWSEAGDDVEKNHLARAKEMYEFMTPYVSSNPREAYLNYRDLDIGSSVNSTYEEDFVRCFKNETNTSDKDLSDVVLPRTTVSFTTVLRAYIRNARFNTTSTPKPTVIIVPRVESHVQAAVICTKTLKFQLKIRSGGHDYDGLSYISSAVTFFVLDLSNFRNITVDLNDDGGSAWVQTGATLGELYYRIWEKSEIHAFPAGLCPTVGVGGHVSGGGYGHMIRKFGLTIDHVVDAKIVVANGEIHDRKMMGEDLFWAIRGGGGGSFGVVLGFKVKLVKVPKTVTVFRVDKFMDENALDLVYKWQFVAPRTDPGLFMRMLVSSATQNKTRTVRAKLRALYLGDANDVVLKMSEEFSELGLKKEDCKEMTWIQSLLWWMNHVEVDKVKPEILLERESDSAKFLKRKSDYVEKEMTKGELNRLFQKLATLDRTGLVLNPYGGNFNATATNETAFPHRNKLYKIQHSATWSDAGLEAERLYIDNLRTTYKIMTPFVSKNPRSSYLPYRDIDIGVNDHGVDSYRKGEIYGRKYFGDNFDRLVRVKTDVDPENFFRNEQSIPTLPPNKRR</sequence>
<dbReference type="Gene3D" id="3.40.462.20">
    <property type="match status" value="2"/>
</dbReference>
<evidence type="ECO:0000256" key="5">
    <source>
        <dbReference type="ARBA" id="ARBA00022525"/>
    </source>
</evidence>
<keyword evidence="8" id="KW-0547">Nucleotide-binding</keyword>
<dbReference type="GO" id="GO:0016491">
    <property type="term" value="F:oxidoreductase activity"/>
    <property type="evidence" value="ECO:0007669"/>
    <property type="project" value="UniProtKB-KW"/>
</dbReference>
<evidence type="ECO:0000256" key="1">
    <source>
        <dbReference type="ARBA" id="ARBA00001974"/>
    </source>
</evidence>
<keyword evidence="7 13" id="KW-0732">Signal</keyword>
<evidence type="ECO:0000256" key="8">
    <source>
        <dbReference type="ARBA" id="ARBA00022741"/>
    </source>
</evidence>
<evidence type="ECO:0000256" key="3">
    <source>
        <dbReference type="ARBA" id="ARBA00005466"/>
    </source>
</evidence>
<comment type="cofactor">
    <cofactor evidence="1">
        <name>FAD</name>
        <dbReference type="ChEBI" id="CHEBI:57692"/>
    </cofactor>
</comment>
<evidence type="ECO:0000256" key="4">
    <source>
        <dbReference type="ARBA" id="ARBA00022512"/>
    </source>
</evidence>
<dbReference type="Pfam" id="PF01565">
    <property type="entry name" value="FAD_binding_4"/>
    <property type="match status" value="2"/>
</dbReference>
<dbReference type="Gene3D" id="3.30.465.10">
    <property type="match status" value="2"/>
</dbReference>
<dbReference type="FunFam" id="3.30.43.10:FF:000004">
    <property type="entry name" value="Berberine bridge enzyme-like 15"/>
    <property type="match status" value="2"/>
</dbReference>
<dbReference type="InterPro" id="IPR016167">
    <property type="entry name" value="FAD-bd_PCMH_sub1"/>
</dbReference>
<dbReference type="InterPro" id="IPR012951">
    <property type="entry name" value="BBE"/>
</dbReference>
<keyword evidence="4" id="KW-0134">Cell wall</keyword>
<dbReference type="OrthoDB" id="415825at2759"/>
<dbReference type="Pfam" id="PF08031">
    <property type="entry name" value="BBE"/>
    <property type="match status" value="1"/>
</dbReference>
<evidence type="ECO:0000256" key="11">
    <source>
        <dbReference type="ARBA" id="ARBA00023157"/>
    </source>
</evidence>
<evidence type="ECO:0000256" key="6">
    <source>
        <dbReference type="ARBA" id="ARBA00022630"/>
    </source>
</evidence>
<name>A0A565AVP3_9BRAS</name>
<protein>
    <recommendedName>
        <fullName evidence="14">FAD-binding PCMH-type domain-containing protein</fullName>
    </recommendedName>
</protein>
<evidence type="ECO:0000256" key="12">
    <source>
        <dbReference type="ARBA" id="ARBA00023180"/>
    </source>
</evidence>
<evidence type="ECO:0000256" key="9">
    <source>
        <dbReference type="ARBA" id="ARBA00022827"/>
    </source>
</evidence>
<evidence type="ECO:0000313" key="16">
    <source>
        <dbReference type="Proteomes" id="UP000489600"/>
    </source>
</evidence>
<dbReference type="EMBL" id="CABITT030000001">
    <property type="protein sequence ID" value="VVA93123.1"/>
    <property type="molecule type" value="Genomic_DNA"/>
</dbReference>
<feature type="chain" id="PRO_5022046133" description="FAD-binding PCMH-type domain-containing protein" evidence="13">
    <location>
        <begin position="20"/>
        <end position="995"/>
    </location>
</feature>
<dbReference type="InterPro" id="IPR016169">
    <property type="entry name" value="FAD-bd_PCMH_sub2"/>
</dbReference>
<keyword evidence="12" id="KW-0325">Glycoprotein</keyword>
<reference evidence="15" key="1">
    <citation type="submission" date="2019-07" db="EMBL/GenBank/DDBJ databases">
        <authorList>
            <person name="Dittberner H."/>
        </authorList>
    </citation>
    <scope>NUCLEOTIDE SEQUENCE [LARGE SCALE GENOMIC DNA]</scope>
</reference>
<keyword evidence="9" id="KW-0274">FAD</keyword>
<dbReference type="PROSITE" id="PS51387">
    <property type="entry name" value="FAD_PCMH"/>
    <property type="match status" value="2"/>
</dbReference>
<evidence type="ECO:0000313" key="15">
    <source>
        <dbReference type="EMBL" id="VVA93123.1"/>
    </source>
</evidence>
<dbReference type="AlphaFoldDB" id="A0A565AVP3"/>
<accession>A0A565AVP3</accession>
<keyword evidence="5" id="KW-0964">Secreted</keyword>
<comment type="similarity">
    <text evidence="3">Belongs to the oxygen-dependent FAD-linked oxidoreductase family.</text>
</comment>
<dbReference type="GO" id="GO:0071949">
    <property type="term" value="F:FAD binding"/>
    <property type="evidence" value="ECO:0007669"/>
    <property type="project" value="InterPro"/>
</dbReference>
<evidence type="ECO:0000256" key="13">
    <source>
        <dbReference type="SAM" id="SignalP"/>
    </source>
</evidence>
<feature type="domain" description="FAD-binding PCMH-type" evidence="14">
    <location>
        <begin position="533"/>
        <end position="710"/>
    </location>
</feature>
<dbReference type="SUPFAM" id="SSF56176">
    <property type="entry name" value="FAD-binding/transporter-associated domain-like"/>
    <property type="match status" value="2"/>
</dbReference>
<organism evidence="15 16">
    <name type="scientific">Arabis nemorensis</name>
    <dbReference type="NCBI Taxonomy" id="586526"/>
    <lineage>
        <taxon>Eukaryota</taxon>
        <taxon>Viridiplantae</taxon>
        <taxon>Streptophyta</taxon>
        <taxon>Embryophyta</taxon>
        <taxon>Tracheophyta</taxon>
        <taxon>Spermatophyta</taxon>
        <taxon>Magnoliopsida</taxon>
        <taxon>eudicotyledons</taxon>
        <taxon>Gunneridae</taxon>
        <taxon>Pentapetalae</taxon>
        <taxon>rosids</taxon>
        <taxon>malvids</taxon>
        <taxon>Brassicales</taxon>
        <taxon>Brassicaceae</taxon>
        <taxon>Arabideae</taxon>
        <taxon>Arabis</taxon>
    </lineage>
</organism>
<evidence type="ECO:0000259" key="14">
    <source>
        <dbReference type="PROSITE" id="PS51387"/>
    </source>
</evidence>
<dbReference type="PANTHER" id="PTHR32448">
    <property type="entry name" value="OS08G0158400 PROTEIN"/>
    <property type="match status" value="1"/>
</dbReference>
<keyword evidence="16" id="KW-1185">Reference proteome</keyword>
<keyword evidence="6" id="KW-0285">Flavoprotein</keyword>
<keyword evidence="10" id="KW-0560">Oxidoreductase</keyword>
<feature type="signal peptide" evidence="13">
    <location>
        <begin position="1"/>
        <end position="19"/>
    </location>
</feature>
<feature type="domain" description="FAD-binding PCMH-type" evidence="14">
    <location>
        <begin position="72"/>
        <end position="247"/>
    </location>
</feature>
<dbReference type="Proteomes" id="UP000489600">
    <property type="component" value="Unassembled WGS sequence"/>
</dbReference>
<dbReference type="InterPro" id="IPR006094">
    <property type="entry name" value="Oxid_FAD_bind_N"/>
</dbReference>
<dbReference type="InterPro" id="IPR016166">
    <property type="entry name" value="FAD-bd_PCMH"/>
</dbReference>
<dbReference type="InterPro" id="IPR036318">
    <property type="entry name" value="FAD-bd_PCMH-like_sf"/>
</dbReference>
<proteinExistence type="inferred from homology"/>
<evidence type="ECO:0000256" key="10">
    <source>
        <dbReference type="ARBA" id="ARBA00023002"/>
    </source>
</evidence>
<gene>
    <name evidence="15" type="ORF">ANE_LOCUS3568</name>
</gene>
<evidence type="ECO:0000256" key="2">
    <source>
        <dbReference type="ARBA" id="ARBA00004191"/>
    </source>
</evidence>
<dbReference type="Gene3D" id="3.30.43.10">
    <property type="entry name" value="Uridine Diphospho-n-acetylenolpyruvylglucosamine Reductase, domain 2"/>
    <property type="match status" value="2"/>
</dbReference>
<comment type="caution">
    <text evidence="15">The sequence shown here is derived from an EMBL/GenBank/DDBJ whole genome shotgun (WGS) entry which is preliminary data.</text>
</comment>
<comment type="subcellular location">
    <subcellularLocation>
        <location evidence="2">Secreted</location>
        <location evidence="2">Cell wall</location>
    </subcellularLocation>
</comment>